<evidence type="ECO:0000256" key="9">
    <source>
        <dbReference type="ARBA" id="ARBA00023212"/>
    </source>
</evidence>
<evidence type="ECO:0000256" key="5">
    <source>
        <dbReference type="ARBA" id="ARBA00022701"/>
    </source>
</evidence>
<feature type="coiled-coil region" evidence="11">
    <location>
        <begin position="130"/>
        <end position="194"/>
    </location>
</feature>
<evidence type="ECO:0000313" key="14">
    <source>
        <dbReference type="EMBL" id="CAE0637943.1"/>
    </source>
</evidence>
<evidence type="ECO:0000256" key="8">
    <source>
        <dbReference type="ARBA" id="ARBA00023069"/>
    </source>
</evidence>
<proteinExistence type="inferred from homology"/>
<feature type="domain" description="Growth arrest-specific protein 8" evidence="13">
    <location>
        <begin position="227"/>
        <end position="426"/>
    </location>
</feature>
<evidence type="ECO:0000256" key="7">
    <source>
        <dbReference type="ARBA" id="ARBA00023054"/>
    </source>
</evidence>
<dbReference type="EMBL" id="HBIU01036381">
    <property type="protein sequence ID" value="CAE0637943.1"/>
    <property type="molecule type" value="Transcribed_RNA"/>
</dbReference>
<dbReference type="GO" id="GO:0031267">
    <property type="term" value="F:small GTPase binding"/>
    <property type="evidence" value="ECO:0007669"/>
    <property type="project" value="InterPro"/>
</dbReference>
<reference evidence="14" key="1">
    <citation type="submission" date="2021-01" db="EMBL/GenBank/DDBJ databases">
        <authorList>
            <person name="Corre E."/>
            <person name="Pelletier E."/>
            <person name="Niang G."/>
            <person name="Scheremetjew M."/>
            <person name="Finn R."/>
            <person name="Kale V."/>
            <person name="Holt S."/>
            <person name="Cochrane G."/>
            <person name="Meng A."/>
            <person name="Brown T."/>
            <person name="Cohen L."/>
        </authorList>
    </citation>
    <scope>NUCLEOTIDE SEQUENCE</scope>
    <source>
        <strain evidence="14">CCMP3107</strain>
    </source>
</reference>
<dbReference type="GO" id="GO:0005794">
    <property type="term" value="C:Golgi apparatus"/>
    <property type="evidence" value="ECO:0007669"/>
    <property type="project" value="TreeGrafter"/>
</dbReference>
<dbReference type="GO" id="GO:0005874">
    <property type="term" value="C:microtubule"/>
    <property type="evidence" value="ECO:0007669"/>
    <property type="project" value="UniProtKB-KW"/>
</dbReference>
<gene>
    <name evidence="14" type="ORF">HAKA00212_LOCUS16720</name>
</gene>
<evidence type="ECO:0000256" key="4">
    <source>
        <dbReference type="ARBA" id="ARBA00022490"/>
    </source>
</evidence>
<dbReference type="PANTHER" id="PTHR31543">
    <property type="entry name" value="DYNEIN REGULATORY COMPLEX SUBUNIT 4"/>
    <property type="match status" value="1"/>
</dbReference>
<evidence type="ECO:0000256" key="2">
    <source>
        <dbReference type="ARBA" id="ARBA00004245"/>
    </source>
</evidence>
<keyword evidence="10" id="KW-0966">Cell projection</keyword>
<keyword evidence="8" id="KW-0969">Cilium</keyword>
<keyword evidence="9" id="KW-0206">Cytoskeleton</keyword>
<evidence type="ECO:0000256" key="10">
    <source>
        <dbReference type="ARBA" id="ARBA00023273"/>
    </source>
</evidence>
<keyword evidence="7 11" id="KW-0175">Coiled coil</keyword>
<evidence type="ECO:0000259" key="13">
    <source>
        <dbReference type="Pfam" id="PF13851"/>
    </source>
</evidence>
<evidence type="ECO:0000256" key="6">
    <source>
        <dbReference type="ARBA" id="ARBA00022846"/>
    </source>
</evidence>
<dbReference type="InterPro" id="IPR025593">
    <property type="entry name" value="GAS8_dom"/>
</dbReference>
<keyword evidence="4" id="KW-0963">Cytoplasm</keyword>
<dbReference type="PANTHER" id="PTHR31543:SF0">
    <property type="entry name" value="DYNEIN REGULATORY COMPLEX SUBUNIT 4"/>
    <property type="match status" value="1"/>
</dbReference>
<evidence type="ECO:0000256" key="12">
    <source>
        <dbReference type="SAM" id="MobiDB-lite"/>
    </source>
</evidence>
<dbReference type="InterPro" id="IPR039308">
    <property type="entry name" value="GAS8"/>
</dbReference>
<keyword evidence="6" id="KW-0282">Flagellum</keyword>
<evidence type="ECO:0000256" key="1">
    <source>
        <dbReference type="ARBA" id="ARBA00004230"/>
    </source>
</evidence>
<keyword evidence="5" id="KW-0493">Microtubule</keyword>
<feature type="compositionally biased region" description="Basic residues" evidence="12">
    <location>
        <begin position="1"/>
        <end position="18"/>
    </location>
</feature>
<name>A0A6V1SRB9_HETAK</name>
<comment type="subcellular location">
    <subcellularLocation>
        <location evidence="1">Cell projection</location>
        <location evidence="1">Cilium</location>
        <location evidence="1">Flagellum</location>
    </subcellularLocation>
    <subcellularLocation>
        <location evidence="2">Cytoplasm</location>
        <location evidence="2">Cytoskeleton</location>
    </subcellularLocation>
</comment>
<feature type="region of interest" description="Disordered" evidence="12">
    <location>
        <begin position="1"/>
        <end position="28"/>
    </location>
</feature>
<dbReference type="GO" id="GO:0031514">
    <property type="term" value="C:motile cilium"/>
    <property type="evidence" value="ECO:0007669"/>
    <property type="project" value="UniProtKB-SubCell"/>
</dbReference>
<organism evidence="14">
    <name type="scientific">Heterosigma akashiwo</name>
    <name type="common">Chromophytic alga</name>
    <name type="synonym">Heterosigma carterae</name>
    <dbReference type="NCBI Taxonomy" id="2829"/>
    <lineage>
        <taxon>Eukaryota</taxon>
        <taxon>Sar</taxon>
        <taxon>Stramenopiles</taxon>
        <taxon>Ochrophyta</taxon>
        <taxon>Raphidophyceae</taxon>
        <taxon>Chattonellales</taxon>
        <taxon>Chattonellaceae</taxon>
        <taxon>Heterosigma</taxon>
    </lineage>
</organism>
<dbReference type="Pfam" id="PF13851">
    <property type="entry name" value="GAS"/>
    <property type="match status" value="1"/>
</dbReference>
<comment type="similarity">
    <text evidence="3">Belongs to the DRC4 family.</text>
</comment>
<dbReference type="GO" id="GO:0008017">
    <property type="term" value="F:microtubule binding"/>
    <property type="evidence" value="ECO:0007669"/>
    <property type="project" value="InterPro"/>
</dbReference>
<evidence type="ECO:0000256" key="3">
    <source>
        <dbReference type="ARBA" id="ARBA00009859"/>
    </source>
</evidence>
<sequence>MPPKKKKGKGKKGKKGKKEKVEEEEETEYNNMELDMLKEVVPMLRQQLEKAMLDRNYVQLERDTTQTFYDLTKKEVYDLDLQIAAKEREMELMEDNHRVEIRVYVQKVKHLEYEHKNNLKHINQEGGGLLSEEQEQHDTNELEIKREKKEMKLELVEQDLQNAAAVLLERETNEKNLRKMREGFEDNLADLRARCDQRLAQLEADLELQRKVTVHEIEERKNLHINDLMKNHEKAFSQMKKYYNDITNDNLKLIKSLKDEVQESKNKAVANQKLMYDISQENKELSEPLAAAVAAVAGLRGQLKDRAKDELSLRHARARSAALAGRLRTLAEEHARLKETCASAEHERDDLHEGFEASVRAVQQKSDFRNLLLESRLQAMGEGLEKASAQLQEVVEAANLDREEVAHLMGSLDEMVAAKGAVVKDLQYSVLRCSKGYNDALRTYTEKMLKIGIPQEEIDAMGFGPAQTITTEGPAGLVVK</sequence>
<dbReference type="GO" id="GO:0048870">
    <property type="term" value="P:cell motility"/>
    <property type="evidence" value="ECO:0007669"/>
    <property type="project" value="InterPro"/>
</dbReference>
<dbReference type="AlphaFoldDB" id="A0A6V1SRB9"/>
<protein>
    <recommendedName>
        <fullName evidence="13">Growth arrest-specific protein 8 domain-containing protein</fullName>
    </recommendedName>
</protein>
<evidence type="ECO:0000256" key="11">
    <source>
        <dbReference type="SAM" id="Coils"/>
    </source>
</evidence>
<accession>A0A6V1SRB9</accession>